<evidence type="ECO:0000256" key="2">
    <source>
        <dbReference type="ARBA" id="ARBA00023033"/>
    </source>
</evidence>
<sequence length="378" mass="42040">MKRKVLLEELERELPSGTIRYSSKVVSIEDESRHLKLVHLANGTVIKTKVLIGCDGVNSMVSKWLGFKPPPFTGRSAIRGYTEFKGSHGFEPKFMQFFGKGTRSGFIPCDDQTVYWFFTWSPTSQDKEFEDNPAKMKQFVLSKCHDLPDRIKAVIENTLLDGIISSPLRYRRPWEVLWGNISKGNVCVAGDALHPMTPDIGQGGCAALEDGIVLARCIAEALTKTGNNDEDRAVVFERIKTGLKKFGKERRWRSFELISTAYMGFHLNSKLEAGDALHPMTPDIGQGGCAALEDGIILARCIAEALTKTESLKATGFALTSWSSNARRALDAVNSVVAKWLGFKEPAFVGRYEIRGYADYTGSHGLKPKFLQFNKKGF</sequence>
<dbReference type="Gene3D" id="3.50.50.60">
    <property type="entry name" value="FAD/NAD(P)-binding domain"/>
    <property type="match status" value="2"/>
</dbReference>
<dbReference type="InterPro" id="IPR002938">
    <property type="entry name" value="FAD-bd"/>
</dbReference>
<dbReference type="GO" id="GO:0071949">
    <property type="term" value="F:FAD binding"/>
    <property type="evidence" value="ECO:0007669"/>
    <property type="project" value="InterPro"/>
</dbReference>
<protein>
    <recommendedName>
        <fullName evidence="4">FAD-binding domain-containing protein</fullName>
    </recommendedName>
</protein>
<keyword evidence="6" id="KW-1185">Reference proteome</keyword>
<dbReference type="InterPro" id="IPR044560">
    <property type="entry name" value="MOase"/>
</dbReference>
<feature type="domain" description="FAD-binding" evidence="4">
    <location>
        <begin position="5"/>
        <end position="228"/>
    </location>
</feature>
<gene>
    <name evidence="5" type="ORF">EZV62_011862</name>
</gene>
<dbReference type="PANTHER" id="PTHR45934">
    <property type="entry name" value="FAD/NAD(P)-BINDING OXIDOREDUCTASE FAMILY PROTEIN"/>
    <property type="match status" value="1"/>
</dbReference>
<evidence type="ECO:0000313" key="6">
    <source>
        <dbReference type="Proteomes" id="UP000323000"/>
    </source>
</evidence>
<dbReference type="AlphaFoldDB" id="A0A5C7I746"/>
<dbReference type="OrthoDB" id="47494at2759"/>
<comment type="similarity">
    <text evidence="3">Belongs to the 3-hydroxybenzoate 6-hydroxylase family.</text>
</comment>
<proteinExistence type="inferred from homology"/>
<dbReference type="GO" id="GO:0004497">
    <property type="term" value="F:monooxygenase activity"/>
    <property type="evidence" value="ECO:0007669"/>
    <property type="project" value="UniProtKB-KW"/>
</dbReference>
<evidence type="ECO:0000313" key="5">
    <source>
        <dbReference type="EMBL" id="TXG64868.1"/>
    </source>
</evidence>
<evidence type="ECO:0000256" key="1">
    <source>
        <dbReference type="ARBA" id="ARBA00023002"/>
    </source>
</evidence>
<keyword evidence="1" id="KW-0560">Oxidoreductase</keyword>
<evidence type="ECO:0000259" key="4">
    <source>
        <dbReference type="Pfam" id="PF01494"/>
    </source>
</evidence>
<name>A0A5C7I746_9ROSI</name>
<dbReference type="Pfam" id="PF01494">
    <property type="entry name" value="FAD_binding_3"/>
    <property type="match status" value="1"/>
</dbReference>
<keyword evidence="2" id="KW-0503">Monooxygenase</keyword>
<dbReference type="EMBL" id="VAHF01000004">
    <property type="protein sequence ID" value="TXG64868.1"/>
    <property type="molecule type" value="Genomic_DNA"/>
</dbReference>
<organism evidence="5 6">
    <name type="scientific">Acer yangbiense</name>
    <dbReference type="NCBI Taxonomy" id="1000413"/>
    <lineage>
        <taxon>Eukaryota</taxon>
        <taxon>Viridiplantae</taxon>
        <taxon>Streptophyta</taxon>
        <taxon>Embryophyta</taxon>
        <taxon>Tracheophyta</taxon>
        <taxon>Spermatophyta</taxon>
        <taxon>Magnoliopsida</taxon>
        <taxon>eudicotyledons</taxon>
        <taxon>Gunneridae</taxon>
        <taxon>Pentapetalae</taxon>
        <taxon>rosids</taxon>
        <taxon>malvids</taxon>
        <taxon>Sapindales</taxon>
        <taxon>Sapindaceae</taxon>
        <taxon>Hippocastanoideae</taxon>
        <taxon>Acereae</taxon>
        <taxon>Acer</taxon>
    </lineage>
</organism>
<dbReference type="SUPFAM" id="SSF51905">
    <property type="entry name" value="FAD/NAD(P)-binding domain"/>
    <property type="match status" value="2"/>
</dbReference>
<accession>A0A5C7I746</accession>
<dbReference type="PRINTS" id="PR00420">
    <property type="entry name" value="RNGMNOXGNASE"/>
</dbReference>
<evidence type="ECO:0000256" key="3">
    <source>
        <dbReference type="ARBA" id="ARBA00024018"/>
    </source>
</evidence>
<dbReference type="InterPro" id="IPR036188">
    <property type="entry name" value="FAD/NAD-bd_sf"/>
</dbReference>
<dbReference type="Proteomes" id="UP000323000">
    <property type="component" value="Chromosome 4"/>
</dbReference>
<comment type="caution">
    <text evidence="5">The sequence shown here is derived from an EMBL/GenBank/DDBJ whole genome shotgun (WGS) entry which is preliminary data.</text>
</comment>
<dbReference type="PANTHER" id="PTHR45934:SF20">
    <property type="entry name" value="MONOOXYGENASE 2-RELATED"/>
    <property type="match status" value="1"/>
</dbReference>
<reference evidence="6" key="1">
    <citation type="journal article" date="2019" name="Gigascience">
        <title>De novo genome assembly of the endangered Acer yangbiense, a plant species with extremely small populations endemic to Yunnan Province, China.</title>
        <authorList>
            <person name="Yang J."/>
            <person name="Wariss H.M."/>
            <person name="Tao L."/>
            <person name="Zhang R."/>
            <person name="Yun Q."/>
            <person name="Hollingsworth P."/>
            <person name="Dao Z."/>
            <person name="Luo G."/>
            <person name="Guo H."/>
            <person name="Ma Y."/>
            <person name="Sun W."/>
        </authorList>
    </citation>
    <scope>NUCLEOTIDE SEQUENCE [LARGE SCALE GENOMIC DNA]</scope>
    <source>
        <strain evidence="6">cv. Malutang</strain>
    </source>
</reference>